<dbReference type="GO" id="GO:0016787">
    <property type="term" value="F:hydrolase activity"/>
    <property type="evidence" value="ECO:0007669"/>
    <property type="project" value="UniProtKB-KW"/>
</dbReference>
<dbReference type="RefSeq" id="WP_094015758.1">
    <property type="nucleotide sequence ID" value="NZ_NMQW01000022.1"/>
</dbReference>
<dbReference type="EMBL" id="NMQW01000022">
    <property type="protein sequence ID" value="OXM85397.1"/>
    <property type="molecule type" value="Genomic_DNA"/>
</dbReference>
<dbReference type="Proteomes" id="UP000215509">
    <property type="component" value="Unassembled WGS sequence"/>
</dbReference>
<sequence length="354" mass="38577">MNWSTDAFLNRLYKEAEQERLLASKGDRALSVYREALRQQVLQALGKFPAVRCPLNPELLDSRDYGDYVLERVQYTTMESVTVPVLVLIPKQGNGPWPAVVACHGHSTGQHEAVGMAYDGSFMDDPGIHNRFAVELVRRGMLVAFPEIMGFGARRQSELLLANPEGGGPTSCGTLASHLLAYGRTLAGMRIYEALRCVDYLQSRDDVDGGKIGAFGFSGGGLISSFAAGLDERIRATVLCGYTNTFKGSILGMHHCIDNYIPGLLLYTEQPELIGLIAPRDLFVESGEQDPIFPVSHARAAIQELQSLYASLNAADRFGSDIFPGGHEISGRASFDRLVDRLGGFGKKTSKKTA</sequence>
<dbReference type="PANTHER" id="PTHR22946">
    <property type="entry name" value="DIENELACTONE HYDROLASE DOMAIN-CONTAINING PROTEIN-RELATED"/>
    <property type="match status" value="1"/>
</dbReference>
<dbReference type="Gene3D" id="3.40.50.1820">
    <property type="entry name" value="alpha/beta hydrolase"/>
    <property type="match status" value="1"/>
</dbReference>
<dbReference type="OrthoDB" id="8183145at2"/>
<protein>
    <submittedName>
        <fullName evidence="1">Dienelactone hydrolase</fullName>
    </submittedName>
</protein>
<evidence type="ECO:0000313" key="2">
    <source>
        <dbReference type="Proteomes" id="UP000215509"/>
    </source>
</evidence>
<keyword evidence="2" id="KW-1185">Reference proteome</keyword>
<dbReference type="InterPro" id="IPR029058">
    <property type="entry name" value="AB_hydrolase_fold"/>
</dbReference>
<accession>A0A229UPB5</accession>
<gene>
    <name evidence="1" type="ORF">CF651_15390</name>
</gene>
<evidence type="ECO:0000313" key="1">
    <source>
        <dbReference type="EMBL" id="OXM85397.1"/>
    </source>
</evidence>
<reference evidence="1 2" key="1">
    <citation type="submission" date="2017-07" db="EMBL/GenBank/DDBJ databases">
        <title>Genome sequencing and assembly of Paenibacillus rigui.</title>
        <authorList>
            <person name="Mayilraj S."/>
        </authorList>
    </citation>
    <scope>NUCLEOTIDE SEQUENCE [LARGE SCALE GENOMIC DNA]</scope>
    <source>
        <strain evidence="1 2">JCM 16352</strain>
    </source>
</reference>
<dbReference type="AlphaFoldDB" id="A0A229UPB5"/>
<proteinExistence type="predicted"/>
<organism evidence="1 2">
    <name type="scientific">Paenibacillus rigui</name>
    <dbReference type="NCBI Taxonomy" id="554312"/>
    <lineage>
        <taxon>Bacteria</taxon>
        <taxon>Bacillati</taxon>
        <taxon>Bacillota</taxon>
        <taxon>Bacilli</taxon>
        <taxon>Bacillales</taxon>
        <taxon>Paenibacillaceae</taxon>
        <taxon>Paenibacillus</taxon>
    </lineage>
</organism>
<dbReference type="InterPro" id="IPR050261">
    <property type="entry name" value="FrsA_esterase"/>
</dbReference>
<comment type="caution">
    <text evidence="1">The sequence shown here is derived from an EMBL/GenBank/DDBJ whole genome shotgun (WGS) entry which is preliminary data.</text>
</comment>
<keyword evidence="1" id="KW-0378">Hydrolase</keyword>
<dbReference type="SUPFAM" id="SSF53474">
    <property type="entry name" value="alpha/beta-Hydrolases"/>
    <property type="match status" value="1"/>
</dbReference>
<name>A0A229UPB5_9BACL</name>